<gene>
    <name evidence="3" type="ORF">L0P57_05465</name>
</gene>
<proteinExistence type="predicted"/>
<accession>A0ABS9MHT4</accession>
<evidence type="ECO:0000313" key="3">
    <source>
        <dbReference type="EMBL" id="MCG4610378.1"/>
    </source>
</evidence>
<comment type="caution">
    <text evidence="3">The sequence shown here is derived from an EMBL/GenBank/DDBJ whole genome shotgun (WGS) entry which is preliminary data.</text>
</comment>
<evidence type="ECO:0000259" key="2">
    <source>
        <dbReference type="SMART" id="SM00460"/>
    </source>
</evidence>
<dbReference type="RefSeq" id="WP_191362243.1">
    <property type="nucleotide sequence ID" value="NZ_JAKNHQ010000005.1"/>
</dbReference>
<reference evidence="3 4" key="1">
    <citation type="submission" date="2022-01" db="EMBL/GenBank/DDBJ databases">
        <title>Collection of gut derived symbiotic bacterial strains cultured from healthy donors.</title>
        <authorList>
            <person name="Lin H."/>
            <person name="Kohout C."/>
            <person name="Waligurski E."/>
            <person name="Pamer E.G."/>
        </authorList>
    </citation>
    <scope>NUCLEOTIDE SEQUENCE [LARGE SCALE GENOMIC DNA]</scope>
    <source>
        <strain evidence="3 4">DFI.7.58</strain>
    </source>
</reference>
<feature type="chain" id="PRO_5046819811" description="Transglutaminase-like domain-containing protein" evidence="1">
    <location>
        <begin position="27"/>
        <end position="476"/>
    </location>
</feature>
<feature type="signal peptide" evidence="1">
    <location>
        <begin position="1"/>
        <end position="26"/>
    </location>
</feature>
<keyword evidence="4" id="KW-1185">Reference proteome</keyword>
<dbReference type="InterPro" id="IPR038765">
    <property type="entry name" value="Papain-like_cys_pep_sf"/>
</dbReference>
<dbReference type="Proteomes" id="UP001298681">
    <property type="component" value="Unassembled WGS sequence"/>
</dbReference>
<dbReference type="PANTHER" id="PTHR46333:SF2">
    <property type="entry name" value="CYTOKINESIS PROTEIN 3"/>
    <property type="match status" value="1"/>
</dbReference>
<evidence type="ECO:0000313" key="4">
    <source>
        <dbReference type="Proteomes" id="UP001298681"/>
    </source>
</evidence>
<name>A0ABS9MHT4_9FIRM</name>
<dbReference type="InterPro" id="IPR052557">
    <property type="entry name" value="CAP/Cytokinesis_protein"/>
</dbReference>
<dbReference type="Pfam" id="PF01841">
    <property type="entry name" value="Transglut_core"/>
    <property type="match status" value="1"/>
</dbReference>
<dbReference type="PANTHER" id="PTHR46333">
    <property type="entry name" value="CYTOKINESIS PROTEIN 3"/>
    <property type="match status" value="1"/>
</dbReference>
<keyword evidence="1" id="KW-0732">Signal</keyword>
<feature type="domain" description="Transglutaminase-like" evidence="2">
    <location>
        <begin position="181"/>
        <end position="235"/>
    </location>
</feature>
<dbReference type="SMART" id="SM00460">
    <property type="entry name" value="TGc"/>
    <property type="match status" value="1"/>
</dbReference>
<dbReference type="EMBL" id="JAKNHQ010000005">
    <property type="protein sequence ID" value="MCG4610378.1"/>
    <property type="molecule type" value="Genomic_DNA"/>
</dbReference>
<sequence>MKKRPIVSALLAAVLLTSSWSPAAFAATIPAAAPQSVVQQVSISNLDQAKDAIHQALSNMSESVQLGQYGLTEQEFSDLYDAILREDPWLFYVEGCTFHVNRSGIVVDMIPRNTYDPATVQTMREELTQSMQAALSCIDPNMTATEKVVQVHNYLALTCAYDYENYQTDTIPRSSYTAYGALVSRRAVCQGYSLAFELLMQQLGIPCAIVESDPMNHAWNAVQLDGTWYHVDVTWDDSAPDRPGRYSVDMLLTSDMKAGNNQNQHRNWEHMPSPAYSTILDNMDWRQFISQMETKYRSNTALTVDTSSYTCKKGSTYVFKVNASPNQIVVARPVDSNVARVKLLRAETDGSYYFQLEGLQQGNTEIEIIAESGRSTRFPLTVQGDLYQSDTTGQLTLNPGQTYYFKLTYNGSGPLVLPYVSSGNGIVGVKLAKTSGNYAIYAVTAAATANASGTQTYIYATPNGGTPVPQFSVRVA</sequence>
<organism evidence="3 4">
    <name type="scientific">Anaeromassilibacillus senegalensis</name>
    <dbReference type="NCBI Taxonomy" id="1673717"/>
    <lineage>
        <taxon>Bacteria</taxon>
        <taxon>Bacillati</taxon>
        <taxon>Bacillota</taxon>
        <taxon>Clostridia</taxon>
        <taxon>Eubacteriales</taxon>
        <taxon>Acutalibacteraceae</taxon>
        <taxon>Anaeromassilibacillus</taxon>
    </lineage>
</organism>
<dbReference type="InterPro" id="IPR002931">
    <property type="entry name" value="Transglutaminase-like"/>
</dbReference>
<evidence type="ECO:0000256" key="1">
    <source>
        <dbReference type="SAM" id="SignalP"/>
    </source>
</evidence>
<dbReference type="Gene3D" id="3.10.620.30">
    <property type="match status" value="1"/>
</dbReference>
<protein>
    <recommendedName>
        <fullName evidence="2">Transglutaminase-like domain-containing protein</fullName>
    </recommendedName>
</protein>
<dbReference type="SUPFAM" id="SSF54001">
    <property type="entry name" value="Cysteine proteinases"/>
    <property type="match status" value="1"/>
</dbReference>